<gene>
    <name evidence="2" type="ORF">AZ34_10880</name>
</gene>
<dbReference type="SUPFAM" id="SSF54593">
    <property type="entry name" value="Glyoxalase/Bleomycin resistance protein/Dihydroxybiphenyl dioxygenase"/>
    <property type="match status" value="1"/>
</dbReference>
<dbReference type="CDD" id="cd08356">
    <property type="entry name" value="VOC_CChe_VCA0619_like"/>
    <property type="match status" value="1"/>
</dbReference>
<dbReference type="Gene3D" id="3.10.180.10">
    <property type="entry name" value="2,3-Dihydroxybiphenyl 1,2-Dioxygenase, domain 1"/>
    <property type="match status" value="1"/>
</dbReference>
<dbReference type="eggNOG" id="COG0346">
    <property type="taxonomic scope" value="Bacteria"/>
</dbReference>
<organism evidence="2 3">
    <name type="scientific">Hylemonella gracilis str. Niagara R</name>
    <dbReference type="NCBI Taxonomy" id="1458275"/>
    <lineage>
        <taxon>Bacteria</taxon>
        <taxon>Pseudomonadati</taxon>
        <taxon>Pseudomonadota</taxon>
        <taxon>Betaproteobacteria</taxon>
        <taxon>Burkholderiales</taxon>
        <taxon>Comamonadaceae</taxon>
        <taxon>Hylemonella</taxon>
    </lineage>
</organism>
<dbReference type="STRING" id="1458275.AZ34_10880"/>
<evidence type="ECO:0000259" key="1">
    <source>
        <dbReference type="PROSITE" id="PS51819"/>
    </source>
</evidence>
<protein>
    <submittedName>
        <fullName evidence="2">Glyoxalase</fullName>
    </submittedName>
</protein>
<name>A0A016XHG6_9BURK</name>
<dbReference type="InterPro" id="IPR004360">
    <property type="entry name" value="Glyas_Fos-R_dOase_dom"/>
</dbReference>
<sequence length="135" mass="15019">MTNPNLTITEIKTFVPAKDFELSKRFYVDLGFQQKSEGGGIAYFAHGHHAFLLQDYYEPKFAENLALHLLVEDVQAWSRHVADRGIAKRYGVRVTAVTAQPWGITDFTVTDPCGVCWTIGQNTPGFVAVGRLDSA</sequence>
<dbReference type="InterPro" id="IPR037523">
    <property type="entry name" value="VOC_core"/>
</dbReference>
<dbReference type="EMBL" id="JEMG01000001">
    <property type="protein sequence ID" value="EYC51524.1"/>
    <property type="molecule type" value="Genomic_DNA"/>
</dbReference>
<evidence type="ECO:0000313" key="3">
    <source>
        <dbReference type="Proteomes" id="UP000023268"/>
    </source>
</evidence>
<accession>A0A016XHG6</accession>
<dbReference type="InterPro" id="IPR029068">
    <property type="entry name" value="Glyas_Bleomycin-R_OHBP_Dase"/>
</dbReference>
<proteinExistence type="predicted"/>
<dbReference type="AlphaFoldDB" id="A0A016XHG6"/>
<feature type="domain" description="VOC" evidence="1">
    <location>
        <begin position="7"/>
        <end position="122"/>
    </location>
</feature>
<comment type="caution">
    <text evidence="2">The sequence shown here is derived from an EMBL/GenBank/DDBJ whole genome shotgun (WGS) entry which is preliminary data.</text>
</comment>
<dbReference type="PROSITE" id="PS51819">
    <property type="entry name" value="VOC"/>
    <property type="match status" value="1"/>
</dbReference>
<dbReference type="Proteomes" id="UP000023268">
    <property type="component" value="Unassembled WGS sequence"/>
</dbReference>
<reference evidence="2 3" key="1">
    <citation type="submission" date="2014-02" db="EMBL/GenBank/DDBJ databases">
        <title>Draft Genome of Hylemonella gracilis isolated from the Niagara River.</title>
        <authorList>
            <person name="Pawlowski D.R."/>
            <person name="Koudelka G.B."/>
        </authorList>
    </citation>
    <scope>NUCLEOTIDE SEQUENCE [LARGE SCALE GENOMIC DNA]</scope>
    <source>
        <strain evidence="2 3">Niagara R</strain>
    </source>
</reference>
<dbReference type="Pfam" id="PF00903">
    <property type="entry name" value="Glyoxalase"/>
    <property type="match status" value="1"/>
</dbReference>
<evidence type="ECO:0000313" key="2">
    <source>
        <dbReference type="EMBL" id="EYC51524.1"/>
    </source>
</evidence>
<dbReference type="OrthoDB" id="674527at2"/>